<sequence length="170" mass="18627">MAELEAKNEVLQVDVERLTRLTDVLKRSKAKLESVIALQTDKIAVLEAQCRRPVMSSIMQQTPTRPVRETGVMAIAPEVAPEAEDEYTQTSAPVPTGPPQRTQTPPRHSQSPRPGPSAPAPEQIDIVTPVVRSRHVSDRIRSEGRRESGRPRGLRSSSVEIRGGAIVSVE</sequence>
<organism evidence="3 4">
    <name type="scientific">Carpediemonas membranifera</name>
    <dbReference type="NCBI Taxonomy" id="201153"/>
    <lineage>
        <taxon>Eukaryota</taxon>
        <taxon>Metamonada</taxon>
        <taxon>Carpediemonas-like organisms</taxon>
        <taxon>Carpediemonas</taxon>
    </lineage>
</organism>
<dbReference type="Proteomes" id="UP000717585">
    <property type="component" value="Unassembled WGS sequence"/>
</dbReference>
<keyword evidence="4" id="KW-1185">Reference proteome</keyword>
<protein>
    <submittedName>
        <fullName evidence="3">Uncharacterized protein</fullName>
    </submittedName>
</protein>
<keyword evidence="1" id="KW-0175">Coiled coil</keyword>
<gene>
    <name evidence="3" type="ORF">J8273_3941</name>
</gene>
<accession>A0A8J6B7E0</accession>
<evidence type="ECO:0000256" key="2">
    <source>
        <dbReference type="SAM" id="MobiDB-lite"/>
    </source>
</evidence>
<feature type="coiled-coil region" evidence="1">
    <location>
        <begin position="1"/>
        <end position="49"/>
    </location>
</feature>
<feature type="compositionally biased region" description="Basic and acidic residues" evidence="2">
    <location>
        <begin position="135"/>
        <end position="150"/>
    </location>
</feature>
<name>A0A8J6B7E0_9EUKA</name>
<feature type="region of interest" description="Disordered" evidence="2">
    <location>
        <begin position="77"/>
        <end position="170"/>
    </location>
</feature>
<evidence type="ECO:0000256" key="1">
    <source>
        <dbReference type="SAM" id="Coils"/>
    </source>
</evidence>
<dbReference type="AlphaFoldDB" id="A0A8J6B7E0"/>
<evidence type="ECO:0000313" key="4">
    <source>
        <dbReference type="Proteomes" id="UP000717585"/>
    </source>
</evidence>
<evidence type="ECO:0000313" key="3">
    <source>
        <dbReference type="EMBL" id="KAG9394307.1"/>
    </source>
</evidence>
<proteinExistence type="predicted"/>
<comment type="caution">
    <text evidence="3">The sequence shown here is derived from an EMBL/GenBank/DDBJ whole genome shotgun (WGS) entry which is preliminary data.</text>
</comment>
<reference evidence="3" key="1">
    <citation type="submission" date="2021-05" db="EMBL/GenBank/DDBJ databases">
        <title>A free-living protist that lacks canonical eukaryotic 1 DNA replication and segregation systems.</title>
        <authorList>
            <person name="Salas-Leiva D.E."/>
            <person name="Tromer E.C."/>
            <person name="Curtis B.A."/>
            <person name="Jerlstrom-Hultqvist J."/>
            <person name="Kolisko M."/>
            <person name="Yi Z."/>
            <person name="Salas-Leiva J.S."/>
            <person name="Gallot-Lavallee L."/>
            <person name="Kops G.J.P.L."/>
            <person name="Archibald J.M."/>
            <person name="Simpson A.G.B."/>
            <person name="Roger A.J."/>
        </authorList>
    </citation>
    <scope>NUCLEOTIDE SEQUENCE</scope>
    <source>
        <strain evidence="3">BICM</strain>
    </source>
</reference>
<dbReference type="EMBL" id="JAHDYR010000015">
    <property type="protein sequence ID" value="KAG9394307.1"/>
    <property type="molecule type" value="Genomic_DNA"/>
</dbReference>